<name>A0ABS3N7G9_9BACI</name>
<accession>A0ABS3N7G9</accession>
<evidence type="ECO:0000313" key="2">
    <source>
        <dbReference type="EMBL" id="MBO1513986.1"/>
    </source>
</evidence>
<evidence type="ECO:0008006" key="4">
    <source>
        <dbReference type="Google" id="ProtNLM"/>
    </source>
</evidence>
<evidence type="ECO:0000256" key="1">
    <source>
        <dbReference type="SAM" id="Phobius"/>
    </source>
</evidence>
<proteinExistence type="predicted"/>
<keyword evidence="3" id="KW-1185">Reference proteome</keyword>
<comment type="caution">
    <text evidence="2">The sequence shown here is derived from an EMBL/GenBank/DDBJ whole genome shotgun (WGS) entry which is preliminary data.</text>
</comment>
<reference evidence="2 3" key="1">
    <citation type="submission" date="2021-03" db="EMBL/GenBank/DDBJ databases">
        <title>Whole genome sequence of Metabacillus bambusae BG109.</title>
        <authorList>
            <person name="Jeong J.W."/>
        </authorList>
    </citation>
    <scope>NUCLEOTIDE SEQUENCE [LARGE SCALE GENOMIC DNA]</scope>
    <source>
        <strain evidence="2 3">BG109</strain>
    </source>
</reference>
<dbReference type="EMBL" id="JAGDEL010000018">
    <property type="protein sequence ID" value="MBO1513986.1"/>
    <property type="molecule type" value="Genomic_DNA"/>
</dbReference>
<gene>
    <name evidence="2" type="ORF">I7822_20405</name>
</gene>
<organism evidence="2 3">
    <name type="scientific">Metabacillus bambusae</name>
    <dbReference type="NCBI Taxonomy" id="2795218"/>
    <lineage>
        <taxon>Bacteria</taxon>
        <taxon>Bacillati</taxon>
        <taxon>Bacillota</taxon>
        <taxon>Bacilli</taxon>
        <taxon>Bacillales</taxon>
        <taxon>Bacillaceae</taxon>
        <taxon>Metabacillus</taxon>
    </lineage>
</organism>
<keyword evidence="1" id="KW-0472">Membrane</keyword>
<keyword evidence="1" id="KW-0812">Transmembrane</keyword>
<keyword evidence="1" id="KW-1133">Transmembrane helix</keyword>
<feature type="transmembrane region" description="Helical" evidence="1">
    <location>
        <begin position="6"/>
        <end position="24"/>
    </location>
</feature>
<dbReference type="Proteomes" id="UP000663981">
    <property type="component" value="Unassembled WGS sequence"/>
</dbReference>
<evidence type="ECO:0000313" key="3">
    <source>
        <dbReference type="Proteomes" id="UP000663981"/>
    </source>
</evidence>
<dbReference type="RefSeq" id="WP_207980916.1">
    <property type="nucleotide sequence ID" value="NZ_JAGDEL010000018.1"/>
</dbReference>
<sequence>MNEILFLIVALLLLSLITGLRMLIHVWGRKYRYKSSWDMLYSDRDPISDHKRKKGYER</sequence>
<protein>
    <recommendedName>
        <fullName evidence="4">DUF3951 domain-containing protein</fullName>
    </recommendedName>
</protein>